<dbReference type="AlphaFoldDB" id="A0AAC9QTQ9"/>
<feature type="domain" description="BIG2" evidence="4">
    <location>
        <begin position="180"/>
        <end position="257"/>
    </location>
</feature>
<dbReference type="InterPro" id="IPR003343">
    <property type="entry name" value="Big_2"/>
</dbReference>
<keyword evidence="3" id="KW-0732">Signal</keyword>
<evidence type="ECO:0000313" key="6">
    <source>
        <dbReference type="Proteomes" id="UP000192391"/>
    </source>
</evidence>
<name>A0AAC9QTQ9_EUBLI</name>
<dbReference type="RefSeq" id="WP_052237333.1">
    <property type="nucleotide sequence ID" value="NZ_CP019962.1"/>
</dbReference>
<dbReference type="GO" id="GO:0030246">
    <property type="term" value="F:carbohydrate binding"/>
    <property type="evidence" value="ECO:0007669"/>
    <property type="project" value="InterPro"/>
</dbReference>
<dbReference type="Pfam" id="PF02368">
    <property type="entry name" value="Big_2"/>
    <property type="match status" value="1"/>
</dbReference>
<sequence>MKAKTLSSRLIAGFLGLSLFASAAIPGIMPQAKAAEGAATFSAVADKTEVHPGGTFTVAVSVTPEPSVGSYEAALDYDHDKLEVADTTKSSYVFNFKPEGGGGSTGVYANWFDATGSTPMTETSELFTVTFKVKDGATGNTGLAMDPRVVGNAAAEDITTNCSGNASSVNITEAPPAPVPVTGVSVSLDASEMFPGQNAQATAAIEPADADNQNVSWSSSDNAVATVDADGKVTAIAAGTASITATTEEGGFTASADVTVKADTVKALAVAAAPTKVDYLQGDAIDLTGGKLTVTYEQAGDVEMDMAQATAIVDMNQVGEAVPVAIEFGGQKLENAFTIKIKEAVVTGLELVKAPTGKTTVGDEMPNLEGGMMKATINDGETVRELPLSDAQITGYDKTKAGEQTLTATYGGKSIEFKITVAKAQAGGGSVDGNNDGQSADGKAPSNVKNPVTGLNFSQDAVNGFGFLTTGLAILAVSGIKVFRMRRKMQ</sequence>
<accession>A0AAC9QTQ9</accession>
<keyword evidence="2" id="KW-1133">Transmembrane helix</keyword>
<dbReference type="InterPro" id="IPR002102">
    <property type="entry name" value="Cohesin_dom"/>
</dbReference>
<evidence type="ECO:0000313" key="5">
    <source>
        <dbReference type="EMBL" id="ARD65446.1"/>
    </source>
</evidence>
<organism evidence="5 6">
    <name type="scientific">Eubacterium limosum</name>
    <dbReference type="NCBI Taxonomy" id="1736"/>
    <lineage>
        <taxon>Bacteria</taxon>
        <taxon>Bacillati</taxon>
        <taxon>Bacillota</taxon>
        <taxon>Clostridia</taxon>
        <taxon>Eubacteriales</taxon>
        <taxon>Eubacteriaceae</taxon>
        <taxon>Eubacterium</taxon>
    </lineage>
</organism>
<dbReference type="SUPFAM" id="SSF49373">
    <property type="entry name" value="Invasin/intimin cell-adhesion fragments"/>
    <property type="match status" value="1"/>
</dbReference>
<dbReference type="CDD" id="cd08547">
    <property type="entry name" value="Type_II_cohesin"/>
    <property type="match status" value="1"/>
</dbReference>
<dbReference type="Pfam" id="PF00963">
    <property type="entry name" value="Cohesin"/>
    <property type="match status" value="1"/>
</dbReference>
<gene>
    <name evidence="5" type="ORF">B2M23_07795</name>
</gene>
<dbReference type="Gene3D" id="2.60.40.1080">
    <property type="match status" value="1"/>
</dbReference>
<feature type="chain" id="PRO_5041896818" description="BIG2 domain-containing protein" evidence="3">
    <location>
        <begin position="24"/>
        <end position="490"/>
    </location>
</feature>
<dbReference type="Pfam" id="PF07523">
    <property type="entry name" value="Big_3"/>
    <property type="match status" value="1"/>
</dbReference>
<feature type="signal peptide" evidence="3">
    <location>
        <begin position="1"/>
        <end position="23"/>
    </location>
</feature>
<dbReference type="InterPro" id="IPR008964">
    <property type="entry name" value="Invasin/intimin_cell_adhesion"/>
</dbReference>
<feature type="transmembrane region" description="Helical" evidence="2">
    <location>
        <begin position="465"/>
        <end position="483"/>
    </location>
</feature>
<dbReference type="SUPFAM" id="SSF49384">
    <property type="entry name" value="Carbohydrate-binding domain"/>
    <property type="match status" value="1"/>
</dbReference>
<reference evidence="6" key="1">
    <citation type="journal article" date="2017" name="Sci. Rep.">
        <title>Determination of the Genome and Primary Transcriptome of Syngas Fermenting Eubacterium limosum ATCC 8486.</title>
        <authorList>
            <person name="Song Y."/>
            <person name="Shin J."/>
            <person name="Jeong Y."/>
            <person name="Jin S."/>
            <person name="Lee J.K."/>
            <person name="Kim D.R."/>
            <person name="Kim S.C."/>
            <person name="Cho S."/>
            <person name="Cho B.K."/>
        </authorList>
    </citation>
    <scope>NUCLEOTIDE SEQUENCE [LARGE SCALE GENOMIC DNA]</scope>
    <source>
        <strain evidence="6">ATCC 8486</strain>
    </source>
</reference>
<evidence type="ECO:0000256" key="2">
    <source>
        <dbReference type="SAM" id="Phobius"/>
    </source>
</evidence>
<dbReference type="EMBL" id="CP019962">
    <property type="protein sequence ID" value="ARD65446.1"/>
    <property type="molecule type" value="Genomic_DNA"/>
</dbReference>
<dbReference type="Gene3D" id="2.60.40.3630">
    <property type="match status" value="2"/>
</dbReference>
<feature type="region of interest" description="Disordered" evidence="1">
    <location>
        <begin position="428"/>
        <end position="447"/>
    </location>
</feature>
<dbReference type="KEGG" id="elim:B2M23_07795"/>
<keyword evidence="2" id="KW-0812">Transmembrane</keyword>
<keyword evidence="2" id="KW-0472">Membrane</keyword>
<evidence type="ECO:0000256" key="1">
    <source>
        <dbReference type="SAM" id="MobiDB-lite"/>
    </source>
</evidence>
<evidence type="ECO:0000259" key="4">
    <source>
        <dbReference type="SMART" id="SM00635"/>
    </source>
</evidence>
<dbReference type="InterPro" id="IPR008965">
    <property type="entry name" value="CBM2/CBM3_carb-bd_dom_sf"/>
</dbReference>
<protein>
    <recommendedName>
        <fullName evidence="4">BIG2 domain-containing protein</fullName>
    </recommendedName>
</protein>
<dbReference type="Gene3D" id="2.60.40.680">
    <property type="match status" value="1"/>
</dbReference>
<dbReference type="GO" id="GO:0000272">
    <property type="term" value="P:polysaccharide catabolic process"/>
    <property type="evidence" value="ECO:0007669"/>
    <property type="project" value="InterPro"/>
</dbReference>
<dbReference type="Proteomes" id="UP000192391">
    <property type="component" value="Chromosome"/>
</dbReference>
<dbReference type="InterPro" id="IPR022038">
    <property type="entry name" value="Ig-like_bact"/>
</dbReference>
<dbReference type="SMART" id="SM00635">
    <property type="entry name" value="BID_2"/>
    <property type="match status" value="1"/>
</dbReference>
<proteinExistence type="predicted"/>
<evidence type="ECO:0000256" key="3">
    <source>
        <dbReference type="SAM" id="SignalP"/>
    </source>
</evidence>